<evidence type="ECO:0000313" key="2">
    <source>
        <dbReference type="Proteomes" id="UP000694563"/>
    </source>
</evidence>
<organism evidence="1 2">
    <name type="scientific">Catharus ustulatus</name>
    <name type="common">Russet-backed thrush</name>
    <name type="synonym">Hylocichla ustulatus</name>
    <dbReference type="NCBI Taxonomy" id="91951"/>
    <lineage>
        <taxon>Eukaryota</taxon>
        <taxon>Metazoa</taxon>
        <taxon>Chordata</taxon>
        <taxon>Craniata</taxon>
        <taxon>Vertebrata</taxon>
        <taxon>Euteleostomi</taxon>
        <taxon>Archelosauria</taxon>
        <taxon>Archosauria</taxon>
        <taxon>Dinosauria</taxon>
        <taxon>Saurischia</taxon>
        <taxon>Theropoda</taxon>
        <taxon>Coelurosauria</taxon>
        <taxon>Aves</taxon>
        <taxon>Neognathae</taxon>
        <taxon>Neoaves</taxon>
        <taxon>Telluraves</taxon>
        <taxon>Australaves</taxon>
        <taxon>Passeriformes</taxon>
        <taxon>Turdidae</taxon>
        <taxon>Catharus</taxon>
    </lineage>
</organism>
<protein>
    <recommendedName>
        <fullName evidence="3">NADH dehydrogenase [ubiquinone] 1 alpha subcomplex assembly factor 8</fullName>
    </recommendedName>
</protein>
<dbReference type="AlphaFoldDB" id="A0A8C3U644"/>
<proteinExistence type="predicted"/>
<evidence type="ECO:0000313" key="1">
    <source>
        <dbReference type="Ensembl" id="ENSCUSP00005009794.1"/>
    </source>
</evidence>
<dbReference type="GO" id="GO:0005739">
    <property type="term" value="C:mitochondrion"/>
    <property type="evidence" value="ECO:0007669"/>
    <property type="project" value="InterPro"/>
</dbReference>
<dbReference type="Ensembl" id="ENSCUST00005010198.1">
    <property type="protein sequence ID" value="ENSCUSP00005009794.1"/>
    <property type="gene ID" value="ENSCUSG00005006246.1"/>
</dbReference>
<name>A0A8C3U644_CATUS</name>
<dbReference type="InterPro" id="IPR034595">
    <property type="entry name" value="NDUFAF8"/>
</dbReference>
<sequence length="122" mass="13129">MSGRGVWLRARARLRRFPAALAACGDQAAAYGRCVAAAAAGPAELRRDACLEEFQALRECFARACSGGSSQSTPEVTSLSLWVLTPRQGQSHPVPPLQGLTGHRLEVAKDVWGYKTHHSDEV</sequence>
<reference evidence="1" key="1">
    <citation type="submission" date="2020-10" db="EMBL/GenBank/DDBJ databases">
        <title>Catharus ustulatus (Swainson's thrush) genome, bCatUst1, primary haplotype v2.</title>
        <authorList>
            <person name="Delmore K."/>
            <person name="Vafadar M."/>
            <person name="Formenti G."/>
            <person name="Chow W."/>
            <person name="Pelan S."/>
            <person name="Howe K."/>
            <person name="Rhie A."/>
            <person name="Mountcastle J."/>
            <person name="Haase B."/>
            <person name="Fedrigo O."/>
            <person name="Jarvis E.D."/>
        </authorList>
    </citation>
    <scope>NUCLEOTIDE SEQUENCE [LARGE SCALE GENOMIC DNA]</scope>
</reference>
<dbReference type="PANTHER" id="PTHR34561">
    <property type="entry name" value="NADH DEHYDROGENASE [UBIQUINONE] 1 ALPHA SUBCOMPLEX ASSEMBLY FACTOR 8"/>
    <property type="match status" value="1"/>
</dbReference>
<evidence type="ECO:0008006" key="3">
    <source>
        <dbReference type="Google" id="ProtNLM"/>
    </source>
</evidence>
<keyword evidence="2" id="KW-1185">Reference proteome</keyword>
<reference evidence="1" key="3">
    <citation type="submission" date="2025-09" db="UniProtKB">
        <authorList>
            <consortium name="Ensembl"/>
        </authorList>
    </citation>
    <scope>IDENTIFICATION</scope>
</reference>
<dbReference type="Proteomes" id="UP000694563">
    <property type="component" value="Chromosome 20"/>
</dbReference>
<dbReference type="GO" id="GO:0032981">
    <property type="term" value="P:mitochondrial respiratory chain complex I assembly"/>
    <property type="evidence" value="ECO:0007669"/>
    <property type="project" value="InterPro"/>
</dbReference>
<reference evidence="1" key="2">
    <citation type="submission" date="2025-08" db="UniProtKB">
        <authorList>
            <consortium name="Ensembl"/>
        </authorList>
    </citation>
    <scope>IDENTIFICATION</scope>
</reference>
<accession>A0A8C3U644</accession>
<dbReference type="PANTHER" id="PTHR34561:SF1">
    <property type="entry name" value="NADH DEHYDROGENASE [UBIQUINONE] 1 ALPHA SUBCOMPLEX ASSEMBLY FACTOR 8"/>
    <property type="match status" value="1"/>
</dbReference>